<dbReference type="Pfam" id="PF02579">
    <property type="entry name" value="Nitro_FeMo-Co"/>
    <property type="match status" value="1"/>
</dbReference>
<sequence>MENNYQKGGQRLKIGVAAEDGSGLQAEISRHFGRCPYYVILEAEEEKVEEPVRVIANPYATAHGEPGQVPSFLKEQGIEVIIAGGMGPRAVGFFDQYRIKVATGASGKVKEAVKSFLKGELKSGEPCH</sequence>
<organism evidence="2 3">
    <name type="scientific">Aerophobetes bacterium</name>
    <dbReference type="NCBI Taxonomy" id="2030807"/>
    <lineage>
        <taxon>Bacteria</taxon>
        <taxon>Candidatus Aerophobota</taxon>
    </lineage>
</organism>
<dbReference type="InterPro" id="IPR003731">
    <property type="entry name" value="Di-Nase_FeMo-co_biosynth"/>
</dbReference>
<dbReference type="Proteomes" id="UP000319130">
    <property type="component" value="Unassembled WGS sequence"/>
</dbReference>
<comment type="caution">
    <text evidence="2">The sequence shown here is derived from an EMBL/GenBank/DDBJ whole genome shotgun (WGS) entry which is preliminary data.</text>
</comment>
<dbReference type="AlphaFoldDB" id="A0A523W6M7"/>
<dbReference type="PANTHER" id="PTHR42983:SF1">
    <property type="entry name" value="IRON-MOLYBDENUM PROTEIN"/>
    <property type="match status" value="1"/>
</dbReference>
<proteinExistence type="predicted"/>
<reference evidence="2 3" key="1">
    <citation type="submission" date="2019-03" db="EMBL/GenBank/DDBJ databases">
        <title>Metabolic potential of uncultured bacteria and archaea associated with petroleum seepage in deep-sea sediments.</title>
        <authorList>
            <person name="Dong X."/>
            <person name="Hubert C."/>
        </authorList>
    </citation>
    <scope>NUCLEOTIDE SEQUENCE [LARGE SCALE GENOMIC DNA]</scope>
    <source>
        <strain evidence="2">E29_bin52</strain>
    </source>
</reference>
<dbReference type="Gene3D" id="3.30.420.130">
    <property type="entry name" value="Dinitrogenase iron-molybdenum cofactor biosynthesis domain"/>
    <property type="match status" value="1"/>
</dbReference>
<evidence type="ECO:0000259" key="1">
    <source>
        <dbReference type="Pfam" id="PF02579"/>
    </source>
</evidence>
<accession>A0A523W6M7</accession>
<dbReference type="EMBL" id="SOIZ01000173">
    <property type="protein sequence ID" value="TET62621.1"/>
    <property type="molecule type" value="Genomic_DNA"/>
</dbReference>
<dbReference type="SUPFAM" id="SSF53146">
    <property type="entry name" value="Nitrogenase accessory factor-like"/>
    <property type="match status" value="1"/>
</dbReference>
<evidence type="ECO:0000313" key="3">
    <source>
        <dbReference type="Proteomes" id="UP000319130"/>
    </source>
</evidence>
<dbReference type="CDD" id="cd00851">
    <property type="entry name" value="MTH1175"/>
    <property type="match status" value="1"/>
</dbReference>
<evidence type="ECO:0000313" key="2">
    <source>
        <dbReference type="EMBL" id="TET62621.1"/>
    </source>
</evidence>
<name>A0A523W6M7_UNCAE</name>
<protein>
    <submittedName>
        <fullName evidence="2">Dinitrogenase iron-molybdenum cofactor biosynthesis protein</fullName>
    </submittedName>
</protein>
<gene>
    <name evidence="2" type="ORF">E3J48_03970</name>
</gene>
<dbReference type="PANTHER" id="PTHR42983">
    <property type="entry name" value="DINITROGENASE IRON-MOLYBDENUM COFACTOR PROTEIN-RELATED"/>
    <property type="match status" value="1"/>
</dbReference>
<feature type="domain" description="Dinitrogenase iron-molybdenum cofactor biosynthesis" evidence="1">
    <location>
        <begin position="26"/>
        <end position="117"/>
    </location>
</feature>
<dbReference type="InterPro" id="IPR033913">
    <property type="entry name" value="MTH1175_dom"/>
</dbReference>
<dbReference type="InterPro" id="IPR036105">
    <property type="entry name" value="DiNase_FeMo-co_biosyn_sf"/>
</dbReference>